<dbReference type="EnsemblBacteria" id="ABY36205">
    <property type="protein sequence ID" value="ABY36205"/>
    <property type="gene ID" value="Caur_3006"/>
</dbReference>
<dbReference type="AlphaFoldDB" id="A9WGN9"/>
<dbReference type="Proteomes" id="UP000002008">
    <property type="component" value="Chromosome"/>
</dbReference>
<dbReference type="RefSeq" id="WP_012258858.1">
    <property type="nucleotide sequence ID" value="NC_010175.1"/>
</dbReference>
<dbReference type="Gene3D" id="1.20.120.450">
    <property type="entry name" value="dinb family like domain"/>
    <property type="match status" value="1"/>
</dbReference>
<sequence>MLDYAALYRRERTIQQLVDGLTIADLHAETDEMYDTVERLIADCTDADVTFQPVDPKAHDPFASDPNAVNQAWTLGHVIVHLTASCEESAFLAAEMARGVPFHGRSRYEVPWETVTTMAQVRQRLAESRRMLHASLNMWPDHPHLDYIVEPWPGAPPVDARGRFVLGLAHAYDHLGQIAEIVRQAKASAHS</sequence>
<dbReference type="KEGG" id="cau:Caur_3006"/>
<dbReference type="InterPro" id="IPR034660">
    <property type="entry name" value="DinB/YfiT-like"/>
</dbReference>
<evidence type="ECO:0000313" key="3">
    <source>
        <dbReference type="Proteomes" id="UP000002008"/>
    </source>
</evidence>
<gene>
    <name evidence="2" type="ordered locus">Caur_3006</name>
</gene>
<dbReference type="InParanoid" id="A9WGN9"/>
<feature type="domain" description="DinB-like" evidence="1">
    <location>
        <begin position="30"/>
        <end position="178"/>
    </location>
</feature>
<dbReference type="EMBL" id="CP000909">
    <property type="protein sequence ID" value="ABY36205.1"/>
    <property type="molecule type" value="Genomic_DNA"/>
</dbReference>
<dbReference type="Pfam" id="PF12867">
    <property type="entry name" value="DinB_2"/>
    <property type="match status" value="1"/>
</dbReference>
<organism evidence="2 3">
    <name type="scientific">Chloroflexus aurantiacus (strain ATCC 29366 / DSM 635 / J-10-fl)</name>
    <dbReference type="NCBI Taxonomy" id="324602"/>
    <lineage>
        <taxon>Bacteria</taxon>
        <taxon>Bacillati</taxon>
        <taxon>Chloroflexota</taxon>
        <taxon>Chloroflexia</taxon>
        <taxon>Chloroflexales</taxon>
        <taxon>Chloroflexineae</taxon>
        <taxon>Chloroflexaceae</taxon>
        <taxon>Chloroflexus</taxon>
    </lineage>
</organism>
<accession>A9WGN9</accession>
<dbReference type="SUPFAM" id="SSF109854">
    <property type="entry name" value="DinB/YfiT-like putative metalloenzymes"/>
    <property type="match status" value="1"/>
</dbReference>
<keyword evidence="3" id="KW-1185">Reference proteome</keyword>
<dbReference type="PATRIC" id="fig|324602.8.peg.3406"/>
<protein>
    <recommendedName>
        <fullName evidence="1">DinB-like domain-containing protein</fullName>
    </recommendedName>
</protein>
<evidence type="ECO:0000259" key="1">
    <source>
        <dbReference type="Pfam" id="PF12867"/>
    </source>
</evidence>
<dbReference type="HOGENOM" id="CLU_1419208_0_0_0"/>
<proteinExistence type="predicted"/>
<dbReference type="eggNOG" id="ENOG5033UD3">
    <property type="taxonomic scope" value="Bacteria"/>
</dbReference>
<dbReference type="InterPro" id="IPR024775">
    <property type="entry name" value="DinB-like"/>
</dbReference>
<evidence type="ECO:0000313" key="2">
    <source>
        <dbReference type="EMBL" id="ABY36205.1"/>
    </source>
</evidence>
<name>A9WGN9_CHLAA</name>
<reference evidence="3" key="1">
    <citation type="journal article" date="2011" name="BMC Genomics">
        <title>Complete genome sequence of the filamentous anoxygenic phototrophic bacterium Chloroflexus aurantiacus.</title>
        <authorList>
            <person name="Tang K.H."/>
            <person name="Barry K."/>
            <person name="Chertkov O."/>
            <person name="Dalin E."/>
            <person name="Han C.S."/>
            <person name="Hauser L.J."/>
            <person name="Honchak B.M."/>
            <person name="Karbach L.E."/>
            <person name="Land M.L."/>
            <person name="Lapidus A."/>
            <person name="Larimer F.W."/>
            <person name="Mikhailova N."/>
            <person name="Pitluck S."/>
            <person name="Pierson B.K."/>
            <person name="Blankenship R.E."/>
        </authorList>
    </citation>
    <scope>NUCLEOTIDE SEQUENCE [LARGE SCALE GENOMIC DNA]</scope>
    <source>
        <strain evidence="3">ATCC 29366 / DSM 635 / J-10-fl</strain>
    </source>
</reference>